<organism evidence="2 5">
    <name type="scientific">Gilliamella apicola</name>
    <dbReference type="NCBI Taxonomy" id="1196095"/>
    <lineage>
        <taxon>Bacteria</taxon>
        <taxon>Pseudomonadati</taxon>
        <taxon>Pseudomonadota</taxon>
        <taxon>Gammaproteobacteria</taxon>
        <taxon>Orbales</taxon>
        <taxon>Orbaceae</taxon>
        <taxon>Gilliamella</taxon>
    </lineage>
</organism>
<reference evidence="4 5" key="1">
    <citation type="submission" date="2017-03" db="EMBL/GenBank/DDBJ databases">
        <title>Comparative genomics of honeybee gut symbionts reveal geographically distinct and subgroup specific antibiotic resistance.</title>
        <authorList>
            <person name="Ludvigsen J."/>
            <person name="Porcellato D."/>
            <person name="Labee-Lund T.M."/>
            <person name="Amdam G.V."/>
            <person name="Rudi K."/>
        </authorList>
    </citation>
    <scope>NUCLEOTIDE SEQUENCE [LARGE SCALE GENOMIC DNA]</scope>
    <source>
        <strain evidence="2 5">A-7-12</strain>
        <strain evidence="3 4">A-9-12</strain>
    </source>
</reference>
<dbReference type="Pfam" id="PF01507">
    <property type="entry name" value="PAPS_reduct"/>
    <property type="match status" value="1"/>
</dbReference>
<keyword evidence="4" id="KW-1185">Reference proteome</keyword>
<accession>A0A242NJY1</accession>
<dbReference type="AlphaFoldDB" id="A0A242NJY1"/>
<gene>
    <name evidence="3" type="ORF">B6C91_03495</name>
    <name evidence="2" type="ORF">B6D08_02910</name>
</gene>
<dbReference type="EMBL" id="NART01000009">
    <property type="protein sequence ID" value="OTQ11099.1"/>
    <property type="molecule type" value="Genomic_DNA"/>
</dbReference>
<protein>
    <recommendedName>
        <fullName evidence="1">Phosphoadenosine phosphosulphate reductase domain-containing protein</fullName>
    </recommendedName>
</protein>
<sequence length="290" mass="33679">MVKIMKNIVSFSGGRSSALLVYLMKKQHPDTDFVFMDTGAEHPKPYEFVKNVVKHFDINLTCLRVVVNPELGSGNSYRIISLDELKQDLQPFRDICYKYGTPYIHGAFCTRTMKLEPFTRYCNDKYGKSNYQTWLGIRADEPRRLKAKDGYSYLADICDFDKQDVINWWKRQPFDLEILEHLGNCVFCIKKSISKIALATRDEHKMAENFINLIDDPNIRVVEREQQANKIMYRGNHSFISIIAMYQRYSREEIVNTILGNRAFDSGSCSESCEIFSCQLDFDLNAGDFL</sequence>
<dbReference type="GO" id="GO:0003824">
    <property type="term" value="F:catalytic activity"/>
    <property type="evidence" value="ECO:0007669"/>
    <property type="project" value="InterPro"/>
</dbReference>
<dbReference type="InterPro" id="IPR002500">
    <property type="entry name" value="PAPS_reduct_dom"/>
</dbReference>
<dbReference type="SUPFAM" id="SSF52402">
    <property type="entry name" value="Adenine nucleotide alpha hydrolases-like"/>
    <property type="match status" value="1"/>
</dbReference>
<feature type="domain" description="Phosphoadenosine phosphosulphate reductase" evidence="1">
    <location>
        <begin position="7"/>
        <end position="145"/>
    </location>
</feature>
<comment type="caution">
    <text evidence="2">The sequence shown here is derived from an EMBL/GenBank/DDBJ whole genome shotgun (WGS) entry which is preliminary data.</text>
</comment>
<evidence type="ECO:0000313" key="5">
    <source>
        <dbReference type="Proteomes" id="UP000194977"/>
    </source>
</evidence>
<evidence type="ECO:0000313" key="4">
    <source>
        <dbReference type="Proteomes" id="UP000194800"/>
    </source>
</evidence>
<dbReference type="EMBL" id="NARP01000006">
    <property type="protein sequence ID" value="OTQ00793.1"/>
    <property type="molecule type" value="Genomic_DNA"/>
</dbReference>
<proteinExistence type="predicted"/>
<dbReference type="InterPro" id="IPR014729">
    <property type="entry name" value="Rossmann-like_a/b/a_fold"/>
</dbReference>
<dbReference type="Gene3D" id="3.40.50.620">
    <property type="entry name" value="HUPs"/>
    <property type="match status" value="1"/>
</dbReference>
<dbReference type="OrthoDB" id="6258822at2"/>
<evidence type="ECO:0000313" key="2">
    <source>
        <dbReference type="EMBL" id="OTQ00793.1"/>
    </source>
</evidence>
<evidence type="ECO:0000313" key="3">
    <source>
        <dbReference type="EMBL" id="OTQ11099.1"/>
    </source>
</evidence>
<evidence type="ECO:0000259" key="1">
    <source>
        <dbReference type="Pfam" id="PF01507"/>
    </source>
</evidence>
<dbReference type="Proteomes" id="UP000194977">
    <property type="component" value="Unassembled WGS sequence"/>
</dbReference>
<name>A0A242NJY1_9GAMM</name>
<dbReference type="Proteomes" id="UP000194800">
    <property type="component" value="Unassembled WGS sequence"/>
</dbReference>